<dbReference type="InterPro" id="IPR003462">
    <property type="entry name" value="ODC_Mu_crystall"/>
</dbReference>
<accession>A0ABV7G4V0</accession>
<gene>
    <name evidence="1" type="ORF">ACFOD4_21960</name>
</gene>
<comment type="caution">
    <text evidence="1">The sequence shown here is derived from an EMBL/GenBank/DDBJ whole genome shotgun (WGS) entry which is preliminary data.</text>
</comment>
<dbReference type="Gene3D" id="3.40.50.720">
    <property type="entry name" value="NAD(P)-binding Rossmann-like Domain"/>
    <property type="match status" value="1"/>
</dbReference>
<dbReference type="Pfam" id="PF02423">
    <property type="entry name" value="OCD_Mu_crystall"/>
    <property type="match status" value="1"/>
</dbReference>
<sequence>MLTAHRFAAGVGLMQMHDAEATARLLPYPVLIAALEELLPAYGRGEIHSPERLVMPIAGGAGTLLSMPCSGPDLVAHKLITIHNSNPARGLPALQGQVTGIDAMTGQALFVLDGPTVTARRTAAISMIGLRHLHPAPPTNLRLIGAGPQARAHVEALLALFPDVAIRVQARRAEAVAAFCEGFAGHGDVRPATGTVTEDAVIAVTSSRQPVYAEPARAGRLVVGVGAYRLDMIEIGSPSMQDAQIYVDDPVGAPVEAGDIVAAGIDWATVTPLAQALIHKPDFSRPIFFKSVGCAAWDLAACRVARSALSA</sequence>
<dbReference type="EMBL" id="JBHRTN010000029">
    <property type="protein sequence ID" value="MFC3127739.1"/>
    <property type="molecule type" value="Genomic_DNA"/>
</dbReference>
<dbReference type="Proteomes" id="UP001595593">
    <property type="component" value="Unassembled WGS sequence"/>
</dbReference>
<dbReference type="SUPFAM" id="SSF51735">
    <property type="entry name" value="NAD(P)-binding Rossmann-fold domains"/>
    <property type="match status" value="1"/>
</dbReference>
<proteinExistence type="predicted"/>
<dbReference type="PANTHER" id="PTHR13812:SF19">
    <property type="entry name" value="KETIMINE REDUCTASE MU-CRYSTALLIN"/>
    <property type="match status" value="1"/>
</dbReference>
<name>A0ABV7G4V0_9PROT</name>
<dbReference type="RefSeq" id="WP_379599851.1">
    <property type="nucleotide sequence ID" value="NZ_JBHRTN010000029.1"/>
</dbReference>
<dbReference type="PIRSF" id="PIRSF001439">
    <property type="entry name" value="CryM"/>
    <property type="match status" value="1"/>
</dbReference>
<evidence type="ECO:0000313" key="2">
    <source>
        <dbReference type="Proteomes" id="UP001595593"/>
    </source>
</evidence>
<dbReference type="NCBIfam" id="NF005603">
    <property type="entry name" value="PRK07340.1"/>
    <property type="match status" value="1"/>
</dbReference>
<protein>
    <submittedName>
        <fullName evidence="1">Delta(1)-pyrroline-2-carboxylate reductase family protein</fullName>
    </submittedName>
</protein>
<organism evidence="1 2">
    <name type="scientific">Teichococcus globiformis</name>
    <dbReference type="NCBI Taxonomy" id="2307229"/>
    <lineage>
        <taxon>Bacteria</taxon>
        <taxon>Pseudomonadati</taxon>
        <taxon>Pseudomonadota</taxon>
        <taxon>Alphaproteobacteria</taxon>
        <taxon>Acetobacterales</taxon>
        <taxon>Roseomonadaceae</taxon>
        <taxon>Roseomonas</taxon>
    </lineage>
</organism>
<dbReference type="InterPro" id="IPR036291">
    <property type="entry name" value="NAD(P)-bd_dom_sf"/>
</dbReference>
<dbReference type="Gene3D" id="3.30.1780.10">
    <property type="entry name" value="ornithine cyclodeaminase, domain 1"/>
    <property type="match status" value="1"/>
</dbReference>
<keyword evidence="2" id="KW-1185">Reference proteome</keyword>
<dbReference type="InterPro" id="IPR023401">
    <property type="entry name" value="ODC_N"/>
</dbReference>
<reference evidence="2" key="1">
    <citation type="journal article" date="2019" name="Int. J. Syst. Evol. Microbiol.">
        <title>The Global Catalogue of Microorganisms (GCM) 10K type strain sequencing project: providing services to taxonomists for standard genome sequencing and annotation.</title>
        <authorList>
            <consortium name="The Broad Institute Genomics Platform"/>
            <consortium name="The Broad Institute Genome Sequencing Center for Infectious Disease"/>
            <person name="Wu L."/>
            <person name="Ma J."/>
        </authorList>
    </citation>
    <scope>NUCLEOTIDE SEQUENCE [LARGE SCALE GENOMIC DNA]</scope>
    <source>
        <strain evidence="2">KCTC 52094</strain>
    </source>
</reference>
<evidence type="ECO:0000313" key="1">
    <source>
        <dbReference type="EMBL" id="MFC3127739.1"/>
    </source>
</evidence>
<dbReference type="PANTHER" id="PTHR13812">
    <property type="entry name" value="KETIMINE REDUCTASE MU-CRYSTALLIN"/>
    <property type="match status" value="1"/>
</dbReference>